<dbReference type="Proteomes" id="UP000736335">
    <property type="component" value="Unassembled WGS sequence"/>
</dbReference>
<evidence type="ECO:0000259" key="1">
    <source>
        <dbReference type="Pfam" id="PF03795"/>
    </source>
</evidence>
<dbReference type="EMBL" id="WIUZ02000006">
    <property type="protein sequence ID" value="KAF9785785.1"/>
    <property type="molecule type" value="Genomic_DNA"/>
</dbReference>
<proteinExistence type="predicted"/>
<dbReference type="OrthoDB" id="5519740at2759"/>
<gene>
    <name evidence="2" type="ORF">BJ322DRAFT_1004377</name>
</gene>
<reference evidence="2" key="2">
    <citation type="submission" date="2020-11" db="EMBL/GenBank/DDBJ databases">
        <authorList>
            <consortium name="DOE Joint Genome Institute"/>
            <person name="Kuo A."/>
            <person name="Miyauchi S."/>
            <person name="Kiss E."/>
            <person name="Drula E."/>
            <person name="Kohler A."/>
            <person name="Sanchez-Garcia M."/>
            <person name="Andreopoulos B."/>
            <person name="Barry K.W."/>
            <person name="Bonito G."/>
            <person name="Buee M."/>
            <person name="Carver A."/>
            <person name="Chen C."/>
            <person name="Cichocki N."/>
            <person name="Clum A."/>
            <person name="Culley D."/>
            <person name="Crous P.W."/>
            <person name="Fauchery L."/>
            <person name="Girlanda M."/>
            <person name="Hayes R."/>
            <person name="Keri Z."/>
            <person name="Labutti K."/>
            <person name="Lipzen A."/>
            <person name="Lombard V."/>
            <person name="Magnuson J."/>
            <person name="Maillard F."/>
            <person name="Morin E."/>
            <person name="Murat C."/>
            <person name="Nolan M."/>
            <person name="Ohm R."/>
            <person name="Pangilinan J."/>
            <person name="Pereira M."/>
            <person name="Perotto S."/>
            <person name="Peter M."/>
            <person name="Riley R."/>
            <person name="Sitrit Y."/>
            <person name="Stielow B."/>
            <person name="Szollosi G."/>
            <person name="Zifcakova L."/>
            <person name="Stursova M."/>
            <person name="Spatafora J.W."/>
            <person name="Tedersoo L."/>
            <person name="Vaario L.-M."/>
            <person name="Yamada A."/>
            <person name="Yan M."/>
            <person name="Wang P."/>
            <person name="Xu J."/>
            <person name="Bruns T."/>
            <person name="Baldrian P."/>
            <person name="Vilgalys R."/>
            <person name="Henrissat B."/>
            <person name="Grigoriev I.V."/>
            <person name="Hibbett D."/>
            <person name="Nagy L.G."/>
            <person name="Martin F.M."/>
        </authorList>
    </citation>
    <scope>NUCLEOTIDE SEQUENCE</scope>
    <source>
        <strain evidence="2">UH-Tt-Lm1</strain>
    </source>
</reference>
<dbReference type="Gene3D" id="3.30.70.1060">
    <property type="entry name" value="Dimeric alpha+beta barrel"/>
    <property type="match status" value="1"/>
</dbReference>
<name>A0A9P6L7K9_9AGAM</name>
<organism evidence="2 3">
    <name type="scientific">Thelephora terrestris</name>
    <dbReference type="NCBI Taxonomy" id="56493"/>
    <lineage>
        <taxon>Eukaryota</taxon>
        <taxon>Fungi</taxon>
        <taxon>Dikarya</taxon>
        <taxon>Basidiomycota</taxon>
        <taxon>Agaricomycotina</taxon>
        <taxon>Agaricomycetes</taxon>
        <taxon>Thelephorales</taxon>
        <taxon>Thelephoraceae</taxon>
        <taxon>Thelephora</taxon>
    </lineage>
</organism>
<comment type="caution">
    <text evidence="2">The sequence shown here is derived from an EMBL/GenBank/DDBJ whole genome shotgun (WGS) entry which is preliminary data.</text>
</comment>
<dbReference type="AlphaFoldDB" id="A0A9P6L7K9"/>
<dbReference type="InterPro" id="IPR051807">
    <property type="entry name" value="Sec-metab_biosynth-assoc"/>
</dbReference>
<protein>
    <recommendedName>
        <fullName evidence="1">YCII-related domain-containing protein</fullName>
    </recommendedName>
</protein>
<feature type="domain" description="YCII-related" evidence="1">
    <location>
        <begin position="20"/>
        <end position="99"/>
    </location>
</feature>
<dbReference type="InterPro" id="IPR011008">
    <property type="entry name" value="Dimeric_a/b-barrel"/>
</dbReference>
<reference evidence="2" key="1">
    <citation type="journal article" date="2020" name="Nat. Commun.">
        <title>Large-scale genome sequencing of mycorrhizal fungi provides insights into the early evolution of symbiotic traits.</title>
        <authorList>
            <person name="Miyauchi S."/>
            <person name="Kiss E."/>
            <person name="Kuo A."/>
            <person name="Drula E."/>
            <person name="Kohler A."/>
            <person name="Sanchez-Garcia M."/>
            <person name="Morin E."/>
            <person name="Andreopoulos B."/>
            <person name="Barry K.W."/>
            <person name="Bonito G."/>
            <person name="Buee M."/>
            <person name="Carver A."/>
            <person name="Chen C."/>
            <person name="Cichocki N."/>
            <person name="Clum A."/>
            <person name="Culley D."/>
            <person name="Crous P.W."/>
            <person name="Fauchery L."/>
            <person name="Girlanda M."/>
            <person name="Hayes R.D."/>
            <person name="Keri Z."/>
            <person name="LaButti K."/>
            <person name="Lipzen A."/>
            <person name="Lombard V."/>
            <person name="Magnuson J."/>
            <person name="Maillard F."/>
            <person name="Murat C."/>
            <person name="Nolan M."/>
            <person name="Ohm R.A."/>
            <person name="Pangilinan J."/>
            <person name="Pereira M.F."/>
            <person name="Perotto S."/>
            <person name="Peter M."/>
            <person name="Pfister S."/>
            <person name="Riley R."/>
            <person name="Sitrit Y."/>
            <person name="Stielow J.B."/>
            <person name="Szollosi G."/>
            <person name="Zifcakova L."/>
            <person name="Stursova M."/>
            <person name="Spatafora J.W."/>
            <person name="Tedersoo L."/>
            <person name="Vaario L.M."/>
            <person name="Yamada A."/>
            <person name="Yan M."/>
            <person name="Wang P."/>
            <person name="Xu J."/>
            <person name="Bruns T."/>
            <person name="Baldrian P."/>
            <person name="Vilgalys R."/>
            <person name="Dunand C."/>
            <person name="Henrissat B."/>
            <person name="Grigoriev I.V."/>
            <person name="Hibbett D."/>
            <person name="Nagy L.G."/>
            <person name="Martin F.M."/>
        </authorList>
    </citation>
    <scope>NUCLEOTIDE SEQUENCE</scope>
    <source>
        <strain evidence="2">UH-Tt-Lm1</strain>
    </source>
</reference>
<keyword evidence="3" id="KW-1185">Reference proteome</keyword>
<dbReference type="PANTHER" id="PTHR33606">
    <property type="entry name" value="PROTEIN YCII"/>
    <property type="match status" value="1"/>
</dbReference>
<dbReference type="Pfam" id="PF03795">
    <property type="entry name" value="YCII"/>
    <property type="match status" value="1"/>
</dbReference>
<accession>A0A9P6L7K9</accession>
<dbReference type="PANTHER" id="PTHR33606:SF3">
    <property type="entry name" value="PROTEIN YCII"/>
    <property type="match status" value="1"/>
</dbReference>
<sequence length="114" mass="12776">MSTSEQLQKHHFMVYAPDSTEPGTLQRRLALRPEHLERINTLRTSGVLKVIGPTLTPESVLPGAEQKLNGSLLIAEASSIEEVKKIVEGDVFYTENVWDKEKMIITPMILAHPK</sequence>
<evidence type="ECO:0000313" key="3">
    <source>
        <dbReference type="Proteomes" id="UP000736335"/>
    </source>
</evidence>
<dbReference type="SUPFAM" id="SSF54909">
    <property type="entry name" value="Dimeric alpha+beta barrel"/>
    <property type="match status" value="1"/>
</dbReference>
<evidence type="ECO:0000313" key="2">
    <source>
        <dbReference type="EMBL" id="KAF9785785.1"/>
    </source>
</evidence>
<dbReference type="InterPro" id="IPR005545">
    <property type="entry name" value="YCII"/>
</dbReference>